<evidence type="ECO:0000259" key="12">
    <source>
        <dbReference type="PROSITE" id="PS51741"/>
    </source>
</evidence>
<dbReference type="PANTHER" id="PTHR23065">
    <property type="entry name" value="PROLINE-SERINE-THREONINE PHOSPHATASE INTERACTING PROTEIN 1"/>
    <property type="match status" value="1"/>
</dbReference>
<feature type="region of interest" description="Disordered" evidence="10">
    <location>
        <begin position="423"/>
        <end position="469"/>
    </location>
</feature>
<evidence type="ECO:0000313" key="14">
    <source>
        <dbReference type="Proteomes" id="UP000007879"/>
    </source>
</evidence>
<dbReference type="InterPro" id="IPR057870">
    <property type="entry name" value="HR1_TOCA"/>
</dbReference>
<dbReference type="Gene3D" id="2.30.30.40">
    <property type="entry name" value="SH3 Domains"/>
    <property type="match status" value="1"/>
</dbReference>
<dbReference type="PROSITE" id="PS51741">
    <property type="entry name" value="F_BAR"/>
    <property type="match status" value="1"/>
</dbReference>
<organism evidence="13">
    <name type="scientific">Amphimedon queenslandica</name>
    <name type="common">Sponge</name>
    <dbReference type="NCBI Taxonomy" id="400682"/>
    <lineage>
        <taxon>Eukaryota</taxon>
        <taxon>Metazoa</taxon>
        <taxon>Porifera</taxon>
        <taxon>Demospongiae</taxon>
        <taxon>Heteroscleromorpha</taxon>
        <taxon>Haplosclerida</taxon>
        <taxon>Niphatidae</taxon>
        <taxon>Amphimedon</taxon>
    </lineage>
</organism>
<dbReference type="PRINTS" id="PR00499">
    <property type="entry name" value="P67PHOX"/>
</dbReference>
<name>A0A1X7VMJ4_AMPQE</name>
<dbReference type="SMART" id="SM00326">
    <property type="entry name" value="SH3"/>
    <property type="match status" value="1"/>
</dbReference>
<dbReference type="Gene3D" id="1.20.1270.60">
    <property type="entry name" value="Arfaptin homology (AH) domain/BAR domain"/>
    <property type="match status" value="1"/>
</dbReference>
<feature type="domain" description="SH3" evidence="11">
    <location>
        <begin position="474"/>
        <end position="533"/>
    </location>
</feature>
<keyword evidence="2 7" id="KW-0728">SH3 domain</keyword>
<dbReference type="KEGG" id="aqu:100634007"/>
<dbReference type="InterPro" id="IPR031160">
    <property type="entry name" value="F_BAR_dom"/>
</dbReference>
<keyword evidence="3" id="KW-0963">Cytoplasm</keyword>
<evidence type="ECO:0000256" key="4">
    <source>
        <dbReference type="ARBA" id="ARBA00022553"/>
    </source>
</evidence>
<sequence length="534" mass="61455">MANMFEDNFWAENGFEELRRLMKQGSDFVKEIMAVVQERSEIEKQYSSKLVQLTKKIRRANGLSMGSHNEAWQKLGDSIENEADVHKNLAQDLMSECHVPLKTFLEEKIRQRKPLESAVEKHKKAHLDKFSEQLKLKRTAHTKCRELEQTLDNLEAIKNRRGSVVNEKEITKVEKNARKAEDSLVKADREYKDSNVRTEEARLNWESAMYRCCRYLENLERVRLEEVSSVLSKYTQILLTVVSPLQESCDELSEMAQQISPDRDIEGMCQNFGTGPNLPEQLLLDTFEEEMGNHMNGDRRQSNLDKKIQELEQDIDRKSKEKKGVMSLSAAYEKTPDFVDEQGAADVNRQLIEANALINMLKANHFKLLTVRSELAGLPAPASPYTEYIQVRKDRQNQSMSILSVPIDQVSILEEQTIASWTPPSPSISHTYSSVKKRDSFSPPQAQQQDQPSEYEEFDDGNNEPQQNEDEYPAYICRCEAQYDYEGQQADELSIQPGDIIYVTEKIDDDWWQGNLNGTVGIFPANYVDVVENY</sequence>
<dbReference type="PRINTS" id="PR00452">
    <property type="entry name" value="SH3DOMAIN"/>
</dbReference>
<keyword evidence="4" id="KW-0597">Phosphoprotein</keyword>
<dbReference type="CDD" id="cd11823">
    <property type="entry name" value="SH3_Nostrin"/>
    <property type="match status" value="1"/>
</dbReference>
<keyword evidence="14" id="KW-1185">Reference proteome</keyword>
<dbReference type="Gene3D" id="6.10.140.470">
    <property type="match status" value="1"/>
</dbReference>
<feature type="compositionally biased region" description="Polar residues" evidence="10">
    <location>
        <begin position="423"/>
        <end position="434"/>
    </location>
</feature>
<dbReference type="FunFam" id="2.30.30.40:FF:000072">
    <property type="entry name" value="Unconventional Myosin IB"/>
    <property type="match status" value="1"/>
</dbReference>
<evidence type="ECO:0008006" key="15">
    <source>
        <dbReference type="Google" id="ProtNLM"/>
    </source>
</evidence>
<dbReference type="Proteomes" id="UP000007879">
    <property type="component" value="Unassembled WGS sequence"/>
</dbReference>
<feature type="compositionally biased region" description="Acidic residues" evidence="10">
    <location>
        <begin position="453"/>
        <end position="469"/>
    </location>
</feature>
<proteinExistence type="predicted"/>
<dbReference type="Pfam" id="PF25610">
    <property type="entry name" value="HR1_TOCA"/>
    <property type="match status" value="1"/>
</dbReference>
<dbReference type="InParanoid" id="A0A1X7VMJ4"/>
<dbReference type="AlphaFoldDB" id="A0A1X7VMJ4"/>
<evidence type="ECO:0000256" key="3">
    <source>
        <dbReference type="ARBA" id="ARBA00022490"/>
    </source>
</evidence>
<feature type="coiled-coil region" evidence="9">
    <location>
        <begin position="137"/>
        <end position="190"/>
    </location>
</feature>
<dbReference type="EnsemblMetazoa" id="Aqu2.1.41065_001">
    <property type="protein sequence ID" value="Aqu2.1.41065_001"/>
    <property type="gene ID" value="Aqu2.1.41065"/>
</dbReference>
<dbReference type="EnsemblMetazoa" id="XM_003383686.3">
    <property type="protein sequence ID" value="XP_003383734.1"/>
    <property type="gene ID" value="LOC100634007"/>
</dbReference>
<dbReference type="InterPro" id="IPR035656">
    <property type="entry name" value="Nostrin_SH3"/>
</dbReference>
<dbReference type="PANTHER" id="PTHR23065:SF7">
    <property type="entry name" value="NOSTRIN, ISOFORM H"/>
    <property type="match status" value="1"/>
</dbReference>
<dbReference type="Pfam" id="PF00018">
    <property type="entry name" value="SH3_1"/>
    <property type="match status" value="1"/>
</dbReference>
<evidence type="ECO:0000259" key="11">
    <source>
        <dbReference type="PROSITE" id="PS50002"/>
    </source>
</evidence>
<gene>
    <name evidence="13" type="primary">100634007</name>
</gene>
<evidence type="ECO:0000256" key="6">
    <source>
        <dbReference type="ARBA" id="ARBA00023212"/>
    </source>
</evidence>
<dbReference type="SUPFAM" id="SSF50044">
    <property type="entry name" value="SH3-domain"/>
    <property type="match status" value="1"/>
</dbReference>
<evidence type="ECO:0000256" key="1">
    <source>
        <dbReference type="ARBA" id="ARBA00004245"/>
    </source>
</evidence>
<evidence type="ECO:0000256" key="5">
    <source>
        <dbReference type="ARBA" id="ARBA00023054"/>
    </source>
</evidence>
<dbReference type="OMA" id="HRLARFQ"/>
<evidence type="ECO:0000256" key="9">
    <source>
        <dbReference type="SAM" id="Coils"/>
    </source>
</evidence>
<keyword evidence="5 8" id="KW-0175">Coiled coil</keyword>
<dbReference type="SMART" id="SM00055">
    <property type="entry name" value="FCH"/>
    <property type="match status" value="1"/>
</dbReference>
<reference evidence="14" key="1">
    <citation type="journal article" date="2010" name="Nature">
        <title>The Amphimedon queenslandica genome and the evolution of animal complexity.</title>
        <authorList>
            <person name="Srivastava M."/>
            <person name="Simakov O."/>
            <person name="Chapman J."/>
            <person name="Fahey B."/>
            <person name="Gauthier M.E."/>
            <person name="Mitros T."/>
            <person name="Richards G.S."/>
            <person name="Conaco C."/>
            <person name="Dacre M."/>
            <person name="Hellsten U."/>
            <person name="Larroux C."/>
            <person name="Putnam N.H."/>
            <person name="Stanke M."/>
            <person name="Adamska M."/>
            <person name="Darling A."/>
            <person name="Degnan S.M."/>
            <person name="Oakley T.H."/>
            <person name="Plachetzki D.C."/>
            <person name="Zhai Y."/>
            <person name="Adamski M."/>
            <person name="Calcino A."/>
            <person name="Cummins S.F."/>
            <person name="Goodstein D.M."/>
            <person name="Harris C."/>
            <person name="Jackson D.J."/>
            <person name="Leys S.P."/>
            <person name="Shu S."/>
            <person name="Woodcroft B.J."/>
            <person name="Vervoort M."/>
            <person name="Kosik K.S."/>
            <person name="Manning G."/>
            <person name="Degnan B.M."/>
            <person name="Rokhsar D.S."/>
        </authorList>
    </citation>
    <scope>NUCLEOTIDE SEQUENCE [LARGE SCALE GENOMIC DNA]</scope>
</reference>
<evidence type="ECO:0000256" key="2">
    <source>
        <dbReference type="ARBA" id="ARBA00022443"/>
    </source>
</evidence>
<dbReference type="OrthoDB" id="28357at2759"/>
<dbReference type="InterPro" id="IPR036028">
    <property type="entry name" value="SH3-like_dom_sf"/>
</dbReference>
<dbReference type="InterPro" id="IPR027267">
    <property type="entry name" value="AH/BAR_dom_sf"/>
</dbReference>
<evidence type="ECO:0000256" key="8">
    <source>
        <dbReference type="PROSITE-ProRule" id="PRU01077"/>
    </source>
</evidence>
<keyword evidence="6" id="KW-0206">Cytoskeleton</keyword>
<dbReference type="GO" id="GO:0043226">
    <property type="term" value="C:organelle"/>
    <property type="evidence" value="ECO:0007669"/>
    <property type="project" value="UniProtKB-ARBA"/>
</dbReference>
<dbReference type="GO" id="GO:0005886">
    <property type="term" value="C:plasma membrane"/>
    <property type="evidence" value="ECO:0007669"/>
    <property type="project" value="TreeGrafter"/>
</dbReference>
<comment type="subcellular location">
    <subcellularLocation>
        <location evidence="1">Cytoplasm</location>
        <location evidence="1">Cytoskeleton</location>
    </subcellularLocation>
</comment>
<dbReference type="eggNOG" id="KOG1029">
    <property type="taxonomic scope" value="Eukaryota"/>
</dbReference>
<feature type="domain" description="F-BAR" evidence="12">
    <location>
        <begin position="3"/>
        <end position="264"/>
    </location>
</feature>
<dbReference type="SUPFAM" id="SSF103657">
    <property type="entry name" value="BAR/IMD domain-like"/>
    <property type="match status" value="1"/>
</dbReference>
<evidence type="ECO:0000256" key="7">
    <source>
        <dbReference type="PROSITE-ProRule" id="PRU00192"/>
    </source>
</evidence>
<dbReference type="InterPro" id="IPR001060">
    <property type="entry name" value="FCH_dom"/>
</dbReference>
<feature type="coiled-coil region" evidence="9">
    <location>
        <begin position="301"/>
        <end position="364"/>
    </location>
</feature>
<dbReference type="GO" id="GO:0005737">
    <property type="term" value="C:cytoplasm"/>
    <property type="evidence" value="ECO:0007669"/>
    <property type="project" value="TreeGrafter"/>
</dbReference>
<feature type="compositionally biased region" description="Low complexity" evidence="10">
    <location>
        <begin position="443"/>
        <end position="452"/>
    </location>
</feature>
<accession>A0A1X7VMJ4</accession>
<dbReference type="eggNOG" id="KOG4429">
    <property type="taxonomic scope" value="Eukaryota"/>
</dbReference>
<dbReference type="InterPro" id="IPR001452">
    <property type="entry name" value="SH3_domain"/>
</dbReference>
<protein>
    <recommendedName>
        <fullName evidence="15">SH3 domain-containing protein</fullName>
    </recommendedName>
</protein>
<reference evidence="13" key="2">
    <citation type="submission" date="2017-05" db="UniProtKB">
        <authorList>
            <consortium name="EnsemblMetazoa"/>
        </authorList>
    </citation>
    <scope>IDENTIFICATION</scope>
</reference>
<evidence type="ECO:0000313" key="13">
    <source>
        <dbReference type="EnsemblMetazoa" id="Aqu2.1.41065_001"/>
    </source>
</evidence>
<dbReference type="Pfam" id="PF00611">
    <property type="entry name" value="FCH"/>
    <property type="match status" value="1"/>
</dbReference>
<evidence type="ECO:0000256" key="10">
    <source>
        <dbReference type="SAM" id="MobiDB-lite"/>
    </source>
</evidence>
<dbReference type="PROSITE" id="PS50002">
    <property type="entry name" value="SH3"/>
    <property type="match status" value="1"/>
</dbReference>